<proteinExistence type="predicted"/>
<dbReference type="InterPro" id="IPR002048">
    <property type="entry name" value="EF_hand_dom"/>
</dbReference>
<feature type="signal peptide" evidence="1">
    <location>
        <begin position="1"/>
        <end position="25"/>
    </location>
</feature>
<feature type="domain" description="EF-hand" evidence="2">
    <location>
        <begin position="89"/>
        <end position="105"/>
    </location>
</feature>
<sequence>MSNNFKPLGLAVGVAFVGSLALAQAAGASAFSVTDLPSGYQVGEKGKEGSCGEGKCGEGKCGVDTLDTDKNGSVSATEFAASGKDAAHFAKLDADADGAVTQTEWDSAKAAMEGKCGEGKCGEGKCGGEKK</sequence>
<name>A0A7W8D5G2_9GAMM</name>
<keyword evidence="1" id="KW-0732">Signal</keyword>
<reference evidence="3 4" key="1">
    <citation type="submission" date="2020-08" db="EMBL/GenBank/DDBJ databases">
        <title>Genomic Encyclopedia of Type Strains, Phase IV (KMG-IV): sequencing the most valuable type-strain genomes for metagenomic binning, comparative biology and taxonomic classification.</title>
        <authorList>
            <person name="Goeker M."/>
        </authorList>
    </citation>
    <scope>NUCLEOTIDE SEQUENCE [LARGE SCALE GENOMIC DNA]</scope>
    <source>
        <strain evidence="3 4">DSM 24163</strain>
    </source>
</reference>
<dbReference type="PROSITE" id="PS00018">
    <property type="entry name" value="EF_HAND_1"/>
    <property type="match status" value="2"/>
</dbReference>
<dbReference type="Gene3D" id="1.10.238.10">
    <property type="entry name" value="EF-hand"/>
    <property type="match status" value="1"/>
</dbReference>
<dbReference type="Pfam" id="PF13202">
    <property type="entry name" value="EF-hand_5"/>
    <property type="match status" value="2"/>
</dbReference>
<gene>
    <name evidence="3" type="ORF">HNQ52_000577</name>
</gene>
<protein>
    <submittedName>
        <fullName evidence="3">Putative low-complexity protein</fullName>
    </submittedName>
</protein>
<evidence type="ECO:0000313" key="4">
    <source>
        <dbReference type="Proteomes" id="UP000521199"/>
    </source>
</evidence>
<dbReference type="GO" id="GO:0005509">
    <property type="term" value="F:calcium ion binding"/>
    <property type="evidence" value="ECO:0007669"/>
    <property type="project" value="InterPro"/>
</dbReference>
<dbReference type="AlphaFoldDB" id="A0A7W8D5G2"/>
<dbReference type="RefSeq" id="WP_183959577.1">
    <property type="nucleotide sequence ID" value="NZ_JACHHP010000001.1"/>
</dbReference>
<dbReference type="InterPro" id="IPR011992">
    <property type="entry name" value="EF-hand-dom_pair"/>
</dbReference>
<evidence type="ECO:0000313" key="3">
    <source>
        <dbReference type="EMBL" id="MBB5207061.1"/>
    </source>
</evidence>
<dbReference type="InterPro" id="IPR018247">
    <property type="entry name" value="EF_Hand_1_Ca_BS"/>
</dbReference>
<organism evidence="3 4">
    <name type="scientific">Chiayiivirga flava</name>
    <dbReference type="NCBI Taxonomy" id="659595"/>
    <lineage>
        <taxon>Bacteria</taxon>
        <taxon>Pseudomonadati</taxon>
        <taxon>Pseudomonadota</taxon>
        <taxon>Gammaproteobacteria</taxon>
        <taxon>Lysobacterales</taxon>
        <taxon>Lysobacteraceae</taxon>
        <taxon>Chiayiivirga</taxon>
    </lineage>
</organism>
<evidence type="ECO:0000259" key="2">
    <source>
        <dbReference type="Pfam" id="PF13202"/>
    </source>
</evidence>
<accession>A0A7W8D5G2</accession>
<feature type="domain" description="EF-hand" evidence="2">
    <location>
        <begin position="66"/>
        <end position="80"/>
    </location>
</feature>
<evidence type="ECO:0000256" key="1">
    <source>
        <dbReference type="SAM" id="SignalP"/>
    </source>
</evidence>
<dbReference type="SUPFAM" id="SSF47473">
    <property type="entry name" value="EF-hand"/>
    <property type="match status" value="1"/>
</dbReference>
<keyword evidence="4" id="KW-1185">Reference proteome</keyword>
<feature type="chain" id="PRO_5031540981" evidence="1">
    <location>
        <begin position="26"/>
        <end position="131"/>
    </location>
</feature>
<comment type="caution">
    <text evidence="3">The sequence shown here is derived from an EMBL/GenBank/DDBJ whole genome shotgun (WGS) entry which is preliminary data.</text>
</comment>
<dbReference type="Proteomes" id="UP000521199">
    <property type="component" value="Unassembled WGS sequence"/>
</dbReference>
<dbReference type="EMBL" id="JACHHP010000001">
    <property type="protein sequence ID" value="MBB5207061.1"/>
    <property type="molecule type" value="Genomic_DNA"/>
</dbReference>